<feature type="compositionally biased region" description="Low complexity" evidence="2">
    <location>
        <begin position="999"/>
        <end position="1016"/>
    </location>
</feature>
<keyword evidence="1" id="KW-0175">Coiled coil</keyword>
<dbReference type="VEuPathDB" id="GiardiaDB:QR46_4368"/>
<feature type="compositionally biased region" description="Low complexity" evidence="2">
    <location>
        <begin position="1948"/>
        <end position="1969"/>
    </location>
</feature>
<feature type="compositionally biased region" description="Polar residues" evidence="2">
    <location>
        <begin position="1323"/>
        <end position="1332"/>
    </location>
</feature>
<feature type="region of interest" description="Disordered" evidence="2">
    <location>
        <begin position="1942"/>
        <end position="1977"/>
    </location>
</feature>
<sequence length="2728" mass="300060">MELEMFPGLPNPSKPVTDNDIMDAYLQLRKQTGSRSSSPTKSLSKPTTLPKALKPIQVSHQVKLDTETASLATEHRFTEHMYDLFGEIENDPIFGEDGLLRSDGSFLRTSSPLKVPLGKEVGLTDLAPSRFSITSSPSPYSTSSAGLKTKDPLDIYLESAYSALDTVNTFDSSAADVLYRVIKWLVTDARVKPEEVARHKEAAAHALTLVADREKIIEALTKEKNMAVSEFEVLRKQIKDSEGIAIQLQLDLDSSKAETRMYMEKLSLLQADLLAEEKKSYEMKMERNKLAYRNTELVTTGVELRTQIEEFIKAQKDYTSHDEEYTMEIKKLKNELDQLKEQYDDDIVAYQQIVGSKTELIADLTMQCNTAQNEVMILKDKLAYMQNCIMANKTISGQGLKDGSLAGSLTSLVDQSGKNSKGADDQSDNILQAGLAKKRLKPSRGVGVQIGGDKDGFCTIAGEDTEESESYSFTKLKVGDIGTNSQLLDLPSLAAFLSTQANAEILKVNTLLDDCSAGSSSKQPNTISNVIKRKIQLFTNQVVQYKDLLAKLSRSDNAAIDLDTDPDAEFQITPRGHVIKNPTESPSKKALHGTSSSSDAQLKTSDIKTLQTIQAVLGDTFTLDDLITNEELLRIVGEAKLNLLLGKLKQRGCSTFNASGLLSEASTREADDSKLSTTKPTLPSKEKGKEPPSGGTSSHNKPAKKQGQKGLATTEQLSHKKAPSLPQRAPNHTSIRNAQKATANHTIARDGKLPHDEASQLFVDGGLEGQILQKIKDISQIDANLNPENESLLDEDDPGNALHSDVTEETPTYGSLALASGTFDNDTTELHRQLVKPSIDKNTIESKPESVLHNRLSTATSTSQKKPLTAIAMIGARSTEQDTVEETHQPSKEVTEPPARLQTPQDQQRQSTSPELKHQTMYTVAAKQSSQLLTGMVVKATGPLVSETPVHTKGTPSVQVGKATTRIYKSHLRQLNDQLVFTPGNPVKTIGKMGNYQGSSNESESSSYSSLSTSSSIADNRPLGKDIAGNILDGTAECSPQGSPRDTRVHKTKKHSTKKRRKGEKEQGVLIQIQGKDTKKGSYTYLQTKNEKAMQYEELLGNSQAFSDVILTTSHIYDPRFEDALLAKSRQAMERIKNRVAPSQTKLQMADIDHSYNMPSNGILQGSHLIKRQQSNMDLHKTPDKLVGPVVTALFDGTIPQVDGVTSVAKKMLENRITDHNLEKDVSISDLDLSGLRTHDAGSFVLSKSALDNDEQLINIAQRAVKHFRLVGKSMQADDTPPLTVDASTDVPLREDINKDDEVFISSQHTPPTEVQDCKAASSEANHPSQDPSSSKQKAKQRSARTENLILQANSLLKKTEPILVRTFDPNPLSLNHGSDENNSISKYLPNTDITSLLSSGMPRDEKSFEQLRTAASELVAKNMALQAEVEMLKRQLLGAKSANTATLYPSISISCQSDPNLNVALLSTKASGETVTTNAAAADSSHPQRQESRSFYPPRASDAPAQRLTNDLLGQQPVASLASPPTNSFIEAKSQEGSVDLDSARQITAGQTTINVDLSKEERVGSAVVKRRLGYEVLTHVAQVAHEPLIKPNKDVIHQSELYAHPLVDPSAEQAVDGRFGASLTYDTALNLAKSSISKSIIVTNRLGDSVKHLAEHDNPIQIDPNDDHIPILSDGSEDDFHKLSDNNTANCFNSSLKEQQTNRILFRNHAKPLLGDYAPIKHGDAHVINEISYKANDLSARSTALPILVTDTKVTSLKVRSHRAASASANIQGTALQLFPAEDIDALDKHPVRTGSCKAILMTTQHEDPVDSKQLDLDDNTVKADTQKPDSIPNRFLQGLPPPSHGRIQLDESEDKDIATGASIKYNPCMQRRVVSYGDLQTSRIHVHDNYEVVPADLLYKEPTDEEITRQQIHQSAQMESGTLVTKLNSLGHNQRSIATERLTKSKSQGSSPKQSPPRSISPSITSLGKAEASAEPHLYTNAPLSPMRIFPQQKEEEIHQNLRSKRMVHPNTFAWKEDNLHDLQVRSPQRASLTKGIESSFSLALKKEELRQRNELAKHIHLLEAELALERQRVEMAQANPMMISCNYNPSAYPSAFFQVNDGFKTIMIKNLKSKPTNRLLLRVGSNSLDKDDASYMRAPAVSRSKEPTSNLPVPVTIPLFEPTIAHQGLALGTVKEQNPDINEYVSFNNTLTYAAALDCLLNEIIPLPPSVYNNTLATSAFLQSYIKKFPELVELRHVRASVDDALMLVPAMCPTAELGNYIRDYRTGNPDTHTYPLTVGDKVTMVFYKQEFTISGSGRATESMPDPAIQFLITNTPDLQLLRYNTVMYALVPCHIKIKSISWLVRLIRILLEEIASQGQTSTLAGKDMVIKRINLWAKKKYGLQSLVTNLLWHLYCSTLFHRHTNIEVEFFARVLCGSYDADQLNFYLSLRDPLMLSAAFQDRENCDNGDSSAALEKSQHVITLTGAFSIADKLFPMLNSTDAYEAFGAILDNSTLVSDSKELFKTNMRTHISAVKDNPDRNSSVQSLSVPTGSIETYVFIHILLSIYTSRRTVFNMCLLDLFEANAGGAGPRAGLSLDTGLEILQKAWPYLQTETILSLVQRKSPNSTTTHMLHFEEFVELLAGLVITPPATIDPLLLQARAGFAVAEQQAVKLISLLDKDAPSDAALLQALDSLRQDAIAALQKHCSLKANVVVAEYLRTAELEGMRRGLEEKSIDFSKDI</sequence>
<feature type="region of interest" description="Disordered" evidence="2">
    <location>
        <begin position="573"/>
        <end position="603"/>
    </location>
</feature>
<feature type="compositionally biased region" description="Polar residues" evidence="2">
    <location>
        <begin position="855"/>
        <end position="865"/>
    </location>
</feature>
<evidence type="ECO:0000313" key="4">
    <source>
        <dbReference type="Proteomes" id="UP000018040"/>
    </source>
</evidence>
<feature type="coiled-coil region" evidence="1">
    <location>
        <begin position="1409"/>
        <end position="1443"/>
    </location>
</feature>
<feature type="region of interest" description="Disordered" evidence="2">
    <location>
        <begin position="30"/>
        <end position="51"/>
    </location>
</feature>
<feature type="region of interest" description="Disordered" evidence="2">
    <location>
        <begin position="845"/>
        <end position="865"/>
    </location>
</feature>
<dbReference type="Proteomes" id="UP000018040">
    <property type="component" value="Unassembled WGS sequence"/>
</dbReference>
<gene>
    <name evidence="3" type="ORF">GSB_152583</name>
</gene>
<feature type="region of interest" description="Disordered" evidence="2">
    <location>
        <begin position="879"/>
        <end position="920"/>
    </location>
</feature>
<evidence type="ECO:0000256" key="2">
    <source>
        <dbReference type="SAM" id="MobiDB-lite"/>
    </source>
</evidence>
<feature type="compositionally biased region" description="Polar residues" evidence="2">
    <location>
        <begin position="902"/>
        <end position="920"/>
    </location>
</feature>
<feature type="region of interest" description="Disordered" evidence="2">
    <location>
        <begin position="665"/>
        <end position="731"/>
    </location>
</feature>
<feature type="compositionally biased region" description="Basic and acidic residues" evidence="2">
    <location>
        <begin position="885"/>
        <end position="895"/>
    </location>
</feature>
<feature type="coiled-coil region" evidence="1">
    <location>
        <begin position="2049"/>
        <end position="2083"/>
    </location>
</feature>
<dbReference type="OrthoDB" id="10256264at2759"/>
<evidence type="ECO:0000313" key="3">
    <source>
        <dbReference type="EMBL" id="ESU41355.1"/>
    </source>
</evidence>
<protein>
    <submittedName>
        <fullName evidence="3">Uncharacterized protein</fullName>
    </submittedName>
</protein>
<feature type="region of interest" description="Disordered" evidence="2">
    <location>
        <begin position="992"/>
        <end position="1067"/>
    </location>
</feature>
<evidence type="ECO:0000256" key="1">
    <source>
        <dbReference type="SAM" id="Coils"/>
    </source>
</evidence>
<reference evidence="4" key="1">
    <citation type="submission" date="2012-02" db="EMBL/GenBank/DDBJ databases">
        <title>Genome sequencing of Giardia lamblia Genotypes A2 and B isolates (DH and GS) and comparative analysis with the genomes of Genotypes A1 and E (WB and Pig).</title>
        <authorList>
            <person name="Adam R."/>
            <person name="Dahlstrom E."/>
            <person name="Martens C."/>
            <person name="Bruno D."/>
            <person name="Barbian K."/>
            <person name="Porcella S.F."/>
            <person name="Nash T."/>
        </authorList>
    </citation>
    <scope>NUCLEOTIDE SEQUENCE</scope>
    <source>
        <strain evidence="4">GS</strain>
    </source>
</reference>
<proteinExistence type="predicted"/>
<dbReference type="VEuPathDB" id="GiardiaDB:GL50803_00102654"/>
<dbReference type="VEuPathDB" id="GiardiaDB:DHA2_153422"/>
<feature type="region of interest" description="Disordered" evidence="2">
    <location>
        <begin position="1305"/>
        <end position="1344"/>
    </location>
</feature>
<dbReference type="VEuPathDB" id="GiardiaDB:GL50581_1417"/>
<comment type="caution">
    <text evidence="3">The sequence shown here is derived from an EMBL/GenBank/DDBJ whole genome shotgun (WGS) entry which is preliminary data.</text>
</comment>
<accession>V6TWG2</accession>
<feature type="coiled-coil region" evidence="1">
    <location>
        <begin position="322"/>
        <end position="381"/>
    </location>
</feature>
<feature type="region of interest" description="Disordered" evidence="2">
    <location>
        <begin position="1477"/>
        <end position="1504"/>
    </location>
</feature>
<organism evidence="3 4">
    <name type="scientific">Giardia intestinalis</name>
    <name type="common">Giardia lamblia</name>
    <dbReference type="NCBI Taxonomy" id="5741"/>
    <lineage>
        <taxon>Eukaryota</taxon>
        <taxon>Metamonada</taxon>
        <taxon>Diplomonadida</taxon>
        <taxon>Hexamitidae</taxon>
        <taxon>Giardiinae</taxon>
        <taxon>Giardia</taxon>
    </lineage>
</organism>
<reference evidence="3 4" key="2">
    <citation type="journal article" date="2013" name="Genome Biol. Evol.">
        <title>Genome sequencing of Giardia lamblia genotypes A2 and B isolates (DH and GS) and comparative analysis with the genomes of genotypes A1 and E (WB and Pig).</title>
        <authorList>
            <person name="Adam R.D."/>
            <person name="Dahlstrom E.W."/>
            <person name="Martens C.A."/>
            <person name="Bruno D.P."/>
            <person name="Barbian K.D."/>
            <person name="Ricklefs S.M."/>
            <person name="Hernandez M.M."/>
            <person name="Narla N.P."/>
            <person name="Patel R.B."/>
            <person name="Porcella S.F."/>
            <person name="Nash T.E."/>
        </authorList>
    </citation>
    <scope>NUCLEOTIDE SEQUENCE [LARGE SCALE GENOMIC DNA]</scope>
    <source>
        <strain evidence="3 4">GS</strain>
    </source>
</reference>
<feature type="compositionally biased region" description="Low complexity" evidence="2">
    <location>
        <begin position="36"/>
        <end position="51"/>
    </location>
</feature>
<name>V6TWG2_GIAIN</name>
<feature type="compositionally biased region" description="Polar residues" evidence="2">
    <location>
        <begin position="593"/>
        <end position="603"/>
    </location>
</feature>
<feature type="compositionally biased region" description="Basic residues" evidence="2">
    <location>
        <begin position="1048"/>
        <end position="1062"/>
    </location>
</feature>
<dbReference type="EMBL" id="AHHH01000132">
    <property type="protein sequence ID" value="ESU41355.1"/>
    <property type="molecule type" value="Genomic_DNA"/>
</dbReference>